<evidence type="ECO:0000256" key="3">
    <source>
        <dbReference type="ARBA" id="ARBA00022723"/>
    </source>
</evidence>
<gene>
    <name evidence="8" type="ORF">D6D28_02992</name>
</gene>
<dbReference type="GO" id="GO:0051213">
    <property type="term" value="F:dioxygenase activity"/>
    <property type="evidence" value="ECO:0007669"/>
    <property type="project" value="UniProtKB-KW"/>
</dbReference>
<feature type="domain" description="TauD/TfdA-like" evidence="7">
    <location>
        <begin position="52"/>
        <end position="393"/>
    </location>
</feature>
<dbReference type="InterPro" id="IPR003819">
    <property type="entry name" value="TauD/TfdA-like"/>
</dbReference>
<name>A0A4S8SSG5_AURPU</name>
<evidence type="ECO:0000256" key="5">
    <source>
        <dbReference type="ARBA" id="ARBA00023002"/>
    </source>
</evidence>
<dbReference type="AlphaFoldDB" id="A0A4S8SSG5"/>
<dbReference type="Gene3D" id="3.60.130.10">
    <property type="entry name" value="Clavaminate synthase-like"/>
    <property type="match status" value="1"/>
</dbReference>
<keyword evidence="5" id="KW-0560">Oxidoreductase</keyword>
<evidence type="ECO:0000259" key="7">
    <source>
        <dbReference type="Pfam" id="PF02668"/>
    </source>
</evidence>
<dbReference type="PANTHER" id="PTHR43779:SF2">
    <property type="entry name" value="ALPHA-KETOGLUTARATE-DEPENDENT XANTHINE DIOXYGENASE XAN1"/>
    <property type="match status" value="1"/>
</dbReference>
<keyword evidence="3" id="KW-0479">Metal-binding</keyword>
<protein>
    <submittedName>
        <fullName evidence="8">Clavaminate synthase-like protein</fullName>
    </submittedName>
</protein>
<dbReference type="EMBL" id="QZAF01000079">
    <property type="protein sequence ID" value="THV73841.1"/>
    <property type="molecule type" value="Genomic_DNA"/>
</dbReference>
<keyword evidence="4" id="KW-0223">Dioxygenase</keyword>
<reference evidence="8 9" key="1">
    <citation type="submission" date="2018-10" db="EMBL/GenBank/DDBJ databases">
        <title>Fifty Aureobasidium pullulans genomes reveal a recombining polyextremotolerant generalist.</title>
        <authorList>
            <person name="Gostincar C."/>
            <person name="Turk M."/>
            <person name="Zajc J."/>
            <person name="Gunde-Cimerman N."/>
        </authorList>
    </citation>
    <scope>NUCLEOTIDE SEQUENCE [LARGE SCALE GENOMIC DNA]</scope>
    <source>
        <strain evidence="8 9">EXF-11900</strain>
    </source>
</reference>
<dbReference type="GO" id="GO:0046872">
    <property type="term" value="F:metal ion binding"/>
    <property type="evidence" value="ECO:0007669"/>
    <property type="project" value="UniProtKB-KW"/>
</dbReference>
<keyword evidence="6" id="KW-0408">Iron</keyword>
<dbReference type="InterPro" id="IPR051178">
    <property type="entry name" value="TfdA_dioxygenase"/>
</dbReference>
<dbReference type="Proteomes" id="UP000304951">
    <property type="component" value="Unassembled WGS sequence"/>
</dbReference>
<comment type="similarity">
    <text evidence="2">Belongs to the TfdA dioxygenase family.</text>
</comment>
<dbReference type="Pfam" id="PF02668">
    <property type="entry name" value="TauD"/>
    <property type="match status" value="1"/>
</dbReference>
<dbReference type="InterPro" id="IPR042098">
    <property type="entry name" value="TauD-like_sf"/>
</dbReference>
<organism evidence="8 9">
    <name type="scientific">Aureobasidium pullulans</name>
    <name type="common">Black yeast</name>
    <name type="synonym">Pullularia pullulans</name>
    <dbReference type="NCBI Taxonomy" id="5580"/>
    <lineage>
        <taxon>Eukaryota</taxon>
        <taxon>Fungi</taxon>
        <taxon>Dikarya</taxon>
        <taxon>Ascomycota</taxon>
        <taxon>Pezizomycotina</taxon>
        <taxon>Dothideomycetes</taxon>
        <taxon>Dothideomycetidae</taxon>
        <taxon>Dothideales</taxon>
        <taxon>Saccotheciaceae</taxon>
        <taxon>Aureobasidium</taxon>
    </lineage>
</organism>
<accession>A0A4S8SSG5</accession>
<evidence type="ECO:0000256" key="2">
    <source>
        <dbReference type="ARBA" id="ARBA00005896"/>
    </source>
</evidence>
<sequence length="406" mass="45721">MSRIFRSAFQSPLKFLSQSNTTLKYSQSCLYATMAVKINNISVHKIQPPKGSKIDFGAEVRGADLENLSEQDFEIIRSALYEHSVVLFKNQQLLSPKAQFELTQKFDPSAGSYGHGKTIDAKRSVLHPDLKTIPHQPQVQVIGNGPVAEFEGLKNITLKHPHHKTFHKTPISEADDREATRFYRWHIDAALYDLSPPKVTSLMAVSVPKTEYQTLRYDDGSNDEMRVPRGSTAFASSRRTYDILSEADKEFARTTKVQYAAHPYIWMSPARSRSDGLGLVSDGLELSREELPPIDESKIKILPMCWRNPVTGRLALQIHPSAVEKLHLADGTVISDLEQVRDIVYRLQRPGIAPELVHAINWDEGDLALFNNHEVIHSVTGSFFHNEVRIFRQCNLAASEDPLGPE</sequence>
<dbReference type="PANTHER" id="PTHR43779">
    <property type="entry name" value="DIOXYGENASE RV0097-RELATED"/>
    <property type="match status" value="1"/>
</dbReference>
<evidence type="ECO:0000256" key="4">
    <source>
        <dbReference type="ARBA" id="ARBA00022964"/>
    </source>
</evidence>
<dbReference type="SUPFAM" id="SSF51197">
    <property type="entry name" value="Clavaminate synthase-like"/>
    <property type="match status" value="1"/>
</dbReference>
<comment type="cofactor">
    <cofactor evidence="1">
        <name>Fe(2+)</name>
        <dbReference type="ChEBI" id="CHEBI:29033"/>
    </cofactor>
</comment>
<comment type="caution">
    <text evidence="8">The sequence shown here is derived from an EMBL/GenBank/DDBJ whole genome shotgun (WGS) entry which is preliminary data.</text>
</comment>
<evidence type="ECO:0000256" key="1">
    <source>
        <dbReference type="ARBA" id="ARBA00001954"/>
    </source>
</evidence>
<evidence type="ECO:0000313" key="8">
    <source>
        <dbReference type="EMBL" id="THV73841.1"/>
    </source>
</evidence>
<evidence type="ECO:0000313" key="9">
    <source>
        <dbReference type="Proteomes" id="UP000304951"/>
    </source>
</evidence>
<proteinExistence type="inferred from homology"/>
<evidence type="ECO:0000256" key="6">
    <source>
        <dbReference type="ARBA" id="ARBA00023004"/>
    </source>
</evidence>